<evidence type="ECO:0000313" key="3">
    <source>
        <dbReference type="Proteomes" id="UP000554520"/>
    </source>
</evidence>
<keyword evidence="3" id="KW-1185">Reference proteome</keyword>
<proteinExistence type="predicted"/>
<accession>A0A839UFJ8</accession>
<sequence length="72" mass="7751">MFQSSVKRKYEISSAGNGPVISHTNEISGGKNNSSIVPQLTRPMSFGTISEEPQNSASLQNLLSEMIPRIGT</sequence>
<dbReference type="Proteomes" id="UP000554520">
    <property type="component" value="Unassembled WGS sequence"/>
</dbReference>
<evidence type="ECO:0000256" key="1">
    <source>
        <dbReference type="SAM" id="MobiDB-lite"/>
    </source>
</evidence>
<dbReference type="EMBL" id="JACHXN010000022">
    <property type="protein sequence ID" value="MBB3148695.1"/>
    <property type="molecule type" value="Genomic_DNA"/>
</dbReference>
<reference evidence="2 3" key="1">
    <citation type="submission" date="2020-08" db="EMBL/GenBank/DDBJ databases">
        <title>Genomic Encyclopedia of Type Strains, Phase III (KMG-III): the genomes of soil and plant-associated and newly described type strains.</title>
        <authorList>
            <person name="Whitman W."/>
        </authorList>
    </citation>
    <scope>NUCLEOTIDE SEQUENCE [LARGE SCALE GENOMIC DNA]</scope>
    <source>
        <strain evidence="2 3">CECT 7015</strain>
    </source>
</reference>
<dbReference type="AlphaFoldDB" id="A0A839UFJ8"/>
<feature type="region of interest" description="Disordered" evidence="1">
    <location>
        <begin position="1"/>
        <end position="54"/>
    </location>
</feature>
<comment type="caution">
    <text evidence="2">The sequence shown here is derived from an EMBL/GenBank/DDBJ whole genome shotgun (WGS) entry which is preliminary data.</text>
</comment>
<evidence type="ECO:0000313" key="2">
    <source>
        <dbReference type="EMBL" id="MBB3148695.1"/>
    </source>
</evidence>
<name>A0A839UFJ8_9HYPH</name>
<gene>
    <name evidence="2" type="ORF">FHS21_005143</name>
</gene>
<organism evidence="2 3">
    <name type="scientific">Phyllobacterium trifolii</name>
    <dbReference type="NCBI Taxonomy" id="300193"/>
    <lineage>
        <taxon>Bacteria</taxon>
        <taxon>Pseudomonadati</taxon>
        <taxon>Pseudomonadota</taxon>
        <taxon>Alphaproteobacteria</taxon>
        <taxon>Hyphomicrobiales</taxon>
        <taxon>Phyllobacteriaceae</taxon>
        <taxon>Phyllobacterium</taxon>
    </lineage>
</organism>
<feature type="compositionally biased region" description="Polar residues" evidence="1">
    <location>
        <begin position="22"/>
        <end position="38"/>
    </location>
</feature>
<protein>
    <submittedName>
        <fullName evidence="2">Uncharacterized protein</fullName>
    </submittedName>
</protein>